<comment type="caution">
    <text evidence="2">The sequence shown here is derived from an EMBL/GenBank/DDBJ whole genome shotgun (WGS) entry which is preliminary data.</text>
</comment>
<dbReference type="EMBL" id="MLAK01000685">
    <property type="protein sequence ID" value="OHT07816.1"/>
    <property type="molecule type" value="Genomic_DNA"/>
</dbReference>
<dbReference type="VEuPathDB" id="TrichDB:TRFO_23854"/>
<dbReference type="Gene3D" id="2.130.10.10">
    <property type="entry name" value="YVTN repeat-like/Quinoprotein amine dehydrogenase"/>
    <property type="match status" value="1"/>
</dbReference>
<dbReference type="PANTHER" id="PTHR12616:SF8">
    <property type="entry name" value="VACUOLAR PROTEIN SORTING-ASSOCIATED PROTEIN 8 HOMOLOG"/>
    <property type="match status" value="1"/>
</dbReference>
<dbReference type="GO" id="GO:0005770">
    <property type="term" value="C:late endosome"/>
    <property type="evidence" value="ECO:0007669"/>
    <property type="project" value="TreeGrafter"/>
</dbReference>
<accession>A0A1J4KA77</accession>
<evidence type="ECO:0000313" key="3">
    <source>
        <dbReference type="Proteomes" id="UP000179807"/>
    </source>
</evidence>
<dbReference type="RefSeq" id="XP_068360952.1">
    <property type="nucleotide sequence ID" value="XM_068503411.1"/>
</dbReference>
<dbReference type="GO" id="GO:0030897">
    <property type="term" value="C:HOPS complex"/>
    <property type="evidence" value="ECO:0007669"/>
    <property type="project" value="TreeGrafter"/>
</dbReference>
<evidence type="ECO:0000259" key="1">
    <source>
        <dbReference type="PROSITE" id="PS00028"/>
    </source>
</evidence>
<name>A0A1J4KA77_9EUKA</name>
<sequence>MTEEESNFILITKINEFPMNEIVPMSVAYSYPFIAIVTAPTEILLFNLETRITSKLERKTIYTESVVLCSVISDDKSFIATGHNDSYGGEVVLWSLSSLTEVFSFRLNEGVSQVQFGLTSDSILHSDSMGVLTLSTITTKFFKKVVTHQVFRDFGSPLVTMAVHKRHLFTSSSNLTQCFTLDFFKDNEVWRESEPSNCFAFLDTPNENYVARGVGHDVIVTTLNGKNPHTYEFSRTPNVISFIDLNTILVLFAGNCEMIRENIRFHRKVPPGIALALSDRIFIAGQDLLQLSLASVEQRVDHYITENEWGKAFEQISSAKEIPNIYDFFNKFINSNSFDPEILFKNVDRLQKTDFIIDCKFTEKNELILNAFAESDYIKWNLTEKFIEKLISEVKDDDKLSGFLMKIEINRRWLPNIYQLLLKRNMLSTVSQLALVYSCDYFVNLLIAHYQENFCEIHRLLDILLMSEKLSPQSAISYLESVDLTYFVAFNKENAIKILSFAFDYLINHRLSCQILVNKVIPAIDKDDEDAWKKLVTLVTTKSVLIQEDLIPYIENYVYASNCDKTTRGDLLVYLLASSQITDTQRALDLVRNSGLQSCELAIIISIHDVDEYFSYIVDNKKSSFRSDLYKVVKDTSELKKIYIEKAHLLMSVNPDEFCEEVVKLENVQMIHEIYDILSKNKVLTWHFMKRVFCRPEFTESATSEEVLTYITFLARYNPSGVYSALKAFHNIPLDQMLEICKKHGIVDATLYLCGLSYDFDGALKFGTAALETSLMENQSSLIVSQICNYLTSTYQEDKITVWLKFLATFQIPIYVYYCDPEKASPEKLEPILELLGVFLDSMIRDLDSATIVATKFIDMFSFLPFQVARSIITRFFKSIREKNQFSGTLVQIEKFEAVNIQMNRLQDLAQGKEYDGIRCANCGKLLGQSDAVAYHCGHVFHAQCSTSGWCKICEVSIERSEKPTEATPDVSKQLVTLDQFSDEIPELEIFKKEELHRPMKKMLDIPTIGYISNV</sequence>
<dbReference type="InterPro" id="IPR015943">
    <property type="entry name" value="WD40/YVTN_repeat-like_dom_sf"/>
</dbReference>
<dbReference type="SUPFAM" id="SSF50978">
    <property type="entry name" value="WD40 repeat-like"/>
    <property type="match status" value="1"/>
</dbReference>
<gene>
    <name evidence="2" type="ORF">TRFO_23854</name>
</gene>
<dbReference type="PROSITE" id="PS00028">
    <property type="entry name" value="ZINC_FINGER_C2H2_1"/>
    <property type="match status" value="1"/>
</dbReference>
<dbReference type="InterPro" id="IPR013087">
    <property type="entry name" value="Znf_C2H2_type"/>
</dbReference>
<dbReference type="GO" id="GO:0034058">
    <property type="term" value="P:endosomal vesicle fusion"/>
    <property type="evidence" value="ECO:0007669"/>
    <property type="project" value="TreeGrafter"/>
</dbReference>
<protein>
    <recommendedName>
        <fullName evidence="1">C2H2-type domain-containing protein</fullName>
    </recommendedName>
</protein>
<proteinExistence type="predicted"/>
<dbReference type="GeneID" id="94838115"/>
<dbReference type="InterPro" id="IPR045111">
    <property type="entry name" value="Vps41/Vps8"/>
</dbReference>
<dbReference type="AlphaFoldDB" id="A0A1J4KA77"/>
<dbReference type="OrthoDB" id="289913at2759"/>
<evidence type="ECO:0000313" key="2">
    <source>
        <dbReference type="EMBL" id="OHT07816.1"/>
    </source>
</evidence>
<dbReference type="InterPro" id="IPR036322">
    <property type="entry name" value="WD40_repeat_dom_sf"/>
</dbReference>
<feature type="domain" description="C2H2-type" evidence="1">
    <location>
        <begin position="920"/>
        <end position="942"/>
    </location>
</feature>
<dbReference type="GO" id="GO:0006623">
    <property type="term" value="P:protein targeting to vacuole"/>
    <property type="evidence" value="ECO:0007669"/>
    <property type="project" value="InterPro"/>
</dbReference>
<keyword evidence="3" id="KW-1185">Reference proteome</keyword>
<dbReference type="PANTHER" id="PTHR12616">
    <property type="entry name" value="VACUOLAR PROTEIN SORTING VPS41"/>
    <property type="match status" value="1"/>
</dbReference>
<organism evidence="2 3">
    <name type="scientific">Tritrichomonas foetus</name>
    <dbReference type="NCBI Taxonomy" id="1144522"/>
    <lineage>
        <taxon>Eukaryota</taxon>
        <taxon>Metamonada</taxon>
        <taxon>Parabasalia</taxon>
        <taxon>Tritrichomonadida</taxon>
        <taxon>Tritrichomonadidae</taxon>
        <taxon>Tritrichomonas</taxon>
    </lineage>
</organism>
<reference evidence="2" key="1">
    <citation type="submission" date="2016-10" db="EMBL/GenBank/DDBJ databases">
        <authorList>
            <person name="Benchimol M."/>
            <person name="Almeida L.G."/>
            <person name="Vasconcelos A.T."/>
            <person name="Perreira-Neves A."/>
            <person name="Rosa I.A."/>
            <person name="Tasca T."/>
            <person name="Bogo M.R."/>
            <person name="de Souza W."/>
        </authorList>
    </citation>
    <scope>NUCLEOTIDE SEQUENCE [LARGE SCALE GENOMIC DNA]</scope>
    <source>
        <strain evidence="2">K</strain>
    </source>
</reference>
<dbReference type="Proteomes" id="UP000179807">
    <property type="component" value="Unassembled WGS sequence"/>
</dbReference>